<dbReference type="PANTHER" id="PTHR33112:SF16">
    <property type="entry name" value="HETEROKARYON INCOMPATIBILITY DOMAIN-CONTAINING PROTEIN"/>
    <property type="match status" value="1"/>
</dbReference>
<feature type="domain" description="Heterokaryon incompatibility" evidence="1">
    <location>
        <begin position="172"/>
        <end position="324"/>
    </location>
</feature>
<sequence>MLCSYCNSLFENEPGTLLDHQPSLVSMKTAGEKGCEICASIYAQIMNHPVNTPKGSQQSEFTVVAKTHRMENGAKELIFYLMGHRLMEMKLVLYAVPPPMMPAMFHVRERDRGTALEQATGASVRWLNECLRDHDDCQKNLQPAQYPTRLLEIDESTVRLVLPDETKPNGSYAALSYCWGTKPEFLRLTPSNIGDLMKGIPQTELPIVFQEALNILRALSIQYVWIDSLCIIQSGPEGLADWEVESTRMDSVYSNAVLTLAINRSASPSESITKALDIYPQLPFQVDTSIPDKSGEVYNMIPSQFYHEGLYDLPLGGRAWALQERIVTPRVLSVGLAEFFWDCTALPYRSESLPYGLSRLGKYAAEAWKWNMRLPATEIPEYIDQSLLGDLWLRLVEDYTKRDLSFPAKDKLAAISAIASRFSHAMDDVYIAGHFLRMLPHSLMWKAVDEDPSARWIGKRGGADNAPSAMCRSRWQCPSCTIVELGIHAWVNRLLDYADARMFYHGDLVNSVTWK</sequence>
<accession>A0A8K0SJD1</accession>
<evidence type="ECO:0000313" key="3">
    <source>
        <dbReference type="Proteomes" id="UP000813444"/>
    </source>
</evidence>
<dbReference type="PANTHER" id="PTHR33112">
    <property type="entry name" value="DOMAIN PROTEIN, PUTATIVE-RELATED"/>
    <property type="match status" value="1"/>
</dbReference>
<dbReference type="OrthoDB" id="1862401at2759"/>
<dbReference type="Proteomes" id="UP000813444">
    <property type="component" value="Unassembled WGS sequence"/>
</dbReference>
<evidence type="ECO:0000259" key="1">
    <source>
        <dbReference type="Pfam" id="PF06985"/>
    </source>
</evidence>
<reference evidence="2" key="1">
    <citation type="journal article" date="2021" name="Nat. Commun.">
        <title>Genetic determinants of endophytism in the Arabidopsis root mycobiome.</title>
        <authorList>
            <person name="Mesny F."/>
            <person name="Miyauchi S."/>
            <person name="Thiergart T."/>
            <person name="Pickel B."/>
            <person name="Atanasova L."/>
            <person name="Karlsson M."/>
            <person name="Huettel B."/>
            <person name="Barry K.W."/>
            <person name="Haridas S."/>
            <person name="Chen C."/>
            <person name="Bauer D."/>
            <person name="Andreopoulos W."/>
            <person name="Pangilinan J."/>
            <person name="LaButti K."/>
            <person name="Riley R."/>
            <person name="Lipzen A."/>
            <person name="Clum A."/>
            <person name="Drula E."/>
            <person name="Henrissat B."/>
            <person name="Kohler A."/>
            <person name="Grigoriev I.V."/>
            <person name="Martin F.M."/>
            <person name="Hacquard S."/>
        </authorList>
    </citation>
    <scope>NUCLEOTIDE SEQUENCE</scope>
    <source>
        <strain evidence="2">MPI-CAGE-CH-0235</strain>
    </source>
</reference>
<dbReference type="AlphaFoldDB" id="A0A8K0SJD1"/>
<proteinExistence type="predicted"/>
<gene>
    <name evidence="2" type="ORF">B0I35DRAFT_440514</name>
</gene>
<dbReference type="Pfam" id="PF06985">
    <property type="entry name" value="HET"/>
    <property type="match status" value="1"/>
</dbReference>
<evidence type="ECO:0000313" key="2">
    <source>
        <dbReference type="EMBL" id="KAH7309724.1"/>
    </source>
</evidence>
<keyword evidence="3" id="KW-1185">Reference proteome</keyword>
<name>A0A8K0SJD1_9HYPO</name>
<dbReference type="InterPro" id="IPR010730">
    <property type="entry name" value="HET"/>
</dbReference>
<organism evidence="2 3">
    <name type="scientific">Stachybotrys elegans</name>
    <dbReference type="NCBI Taxonomy" id="80388"/>
    <lineage>
        <taxon>Eukaryota</taxon>
        <taxon>Fungi</taxon>
        <taxon>Dikarya</taxon>
        <taxon>Ascomycota</taxon>
        <taxon>Pezizomycotina</taxon>
        <taxon>Sordariomycetes</taxon>
        <taxon>Hypocreomycetidae</taxon>
        <taxon>Hypocreales</taxon>
        <taxon>Stachybotryaceae</taxon>
        <taxon>Stachybotrys</taxon>
    </lineage>
</organism>
<comment type="caution">
    <text evidence="2">The sequence shown here is derived from an EMBL/GenBank/DDBJ whole genome shotgun (WGS) entry which is preliminary data.</text>
</comment>
<dbReference type="EMBL" id="JAGPNK010000013">
    <property type="protein sequence ID" value="KAH7309724.1"/>
    <property type="molecule type" value="Genomic_DNA"/>
</dbReference>
<protein>
    <submittedName>
        <fullName evidence="2">Heterokaryon incompatibility protein-domain-containing protein</fullName>
    </submittedName>
</protein>